<dbReference type="Proteomes" id="UP000824681">
    <property type="component" value="Chromosome"/>
</dbReference>
<evidence type="ECO:0000313" key="3">
    <source>
        <dbReference type="EMBL" id="QYC38712.1"/>
    </source>
</evidence>
<dbReference type="EMBL" id="CP068985">
    <property type="protein sequence ID" value="QYC38712.1"/>
    <property type="molecule type" value="Genomic_DNA"/>
</dbReference>
<feature type="compositionally biased region" description="Low complexity" evidence="1">
    <location>
        <begin position="306"/>
        <end position="324"/>
    </location>
</feature>
<dbReference type="InterPro" id="IPR036689">
    <property type="entry name" value="ESAT-6-like_sf"/>
</dbReference>
<gene>
    <name evidence="3" type="ORF">Nocox_05425</name>
</gene>
<dbReference type="Gene3D" id="1.10.530.10">
    <property type="match status" value="1"/>
</dbReference>
<keyword evidence="4" id="KW-1185">Reference proteome</keyword>
<evidence type="ECO:0000256" key="1">
    <source>
        <dbReference type="SAM" id="MobiDB-lite"/>
    </source>
</evidence>
<dbReference type="SUPFAM" id="SSF140453">
    <property type="entry name" value="EsxAB dimer-like"/>
    <property type="match status" value="1"/>
</dbReference>
<proteinExistence type="predicted"/>
<sequence>MSIVSKLTELLEQVKGDPEAIRDLATAMRKVSAHVAASTNKLVDDVTEVGNAWKGDSATAFATYMSAYPKAGGDLRDAMTTGASSLTTVAGKLEQAYTTVRDLHMKAVEAENKYHKTHKKADQSLIDAFIKKELHDNDPVSTAKGAVATAEEALTKAKDDLKKLVGEKKFGFFAGIRKPGGPDFLPGKHKPEWEKRAGYKPTTEPGANPTGGPSNNPGTNPASNPSTGPSATDPKAEDPKATDPKTEDPKTQDPKAEDPKAEDPKTQDPNAQDPKTQDPNAQDPKTQDPNAQDPNATDPKTQDPNADPSTTDPNATDPNTTSNAGVDPNADQSTDPGSSEPDINAPGVVEPGADPGAAGPATDDPATDPGTDDPAAGDPGTDGNGIEGGPQYPDVPPAPKETVDWIKEALTVIESPEMAAILQERGLDISDLGPNDPVDLQRIWAIIHNESGGDPNFLGTGGDQGPQGLMQTIPSTFEAHHLPGHDNIKDPVDNIIAGVLYIVDKYGGLGDHPGIASLESHGGYQSY</sequence>
<dbReference type="InterPro" id="IPR008258">
    <property type="entry name" value="Transglycosylase_SLT_dom_1"/>
</dbReference>
<dbReference type="Gene3D" id="1.10.287.1060">
    <property type="entry name" value="ESAT-6-like"/>
    <property type="match status" value="1"/>
</dbReference>
<feature type="compositionally biased region" description="Low complexity" evidence="1">
    <location>
        <begin position="351"/>
        <end position="379"/>
    </location>
</feature>
<dbReference type="SUPFAM" id="SSF53955">
    <property type="entry name" value="Lysozyme-like"/>
    <property type="match status" value="1"/>
</dbReference>
<feature type="domain" description="Transglycosylase SLT" evidence="2">
    <location>
        <begin position="438"/>
        <end position="511"/>
    </location>
</feature>
<dbReference type="Pfam" id="PF06013">
    <property type="entry name" value="WXG100"/>
    <property type="match status" value="1"/>
</dbReference>
<dbReference type="RefSeq" id="WP_020545818.1">
    <property type="nucleotide sequence ID" value="NZ_CP068985.1"/>
</dbReference>
<dbReference type="InterPro" id="IPR023346">
    <property type="entry name" value="Lysozyme-like_dom_sf"/>
</dbReference>
<dbReference type="InterPro" id="IPR010310">
    <property type="entry name" value="T7SS_ESAT-6-like"/>
</dbReference>
<feature type="compositionally biased region" description="Polar residues" evidence="1">
    <location>
        <begin position="267"/>
        <end position="304"/>
    </location>
</feature>
<reference evidence="3 4" key="1">
    <citation type="journal article" date="2021" name="ACS Chem. Biol.">
        <title>Genomic-Led Discovery of a Novel Glycopeptide Antibiotic by Nonomuraea coxensis DSM 45129.</title>
        <authorList>
            <person name="Yushchuk O."/>
            <person name="Vior N.M."/>
            <person name="Andreo-Vidal A."/>
            <person name="Berini F."/>
            <person name="Ruckert C."/>
            <person name="Busche T."/>
            <person name="Binda E."/>
            <person name="Kalinowski J."/>
            <person name="Truman A.W."/>
            <person name="Marinelli F."/>
        </authorList>
    </citation>
    <scope>NUCLEOTIDE SEQUENCE [LARGE SCALE GENOMIC DNA]</scope>
    <source>
        <strain evidence="3 4">DSM 45129</strain>
    </source>
</reference>
<feature type="compositionally biased region" description="Basic and acidic residues" evidence="1">
    <location>
        <begin position="234"/>
        <end position="266"/>
    </location>
</feature>
<accession>A0ABX8TVG5</accession>
<dbReference type="PANTHER" id="PTHR21523:SF47">
    <property type="entry name" value="SALIVARY GLUE PROTEIN SGS-3"/>
    <property type="match status" value="1"/>
</dbReference>
<dbReference type="Pfam" id="PF01464">
    <property type="entry name" value="SLT"/>
    <property type="match status" value="1"/>
</dbReference>
<feature type="region of interest" description="Disordered" evidence="1">
    <location>
        <begin position="173"/>
        <end position="399"/>
    </location>
</feature>
<evidence type="ECO:0000259" key="2">
    <source>
        <dbReference type="Pfam" id="PF01464"/>
    </source>
</evidence>
<feature type="compositionally biased region" description="Polar residues" evidence="1">
    <location>
        <begin position="211"/>
        <end position="230"/>
    </location>
</feature>
<evidence type="ECO:0000313" key="4">
    <source>
        <dbReference type="Proteomes" id="UP000824681"/>
    </source>
</evidence>
<protein>
    <submittedName>
        <fullName evidence="3">Transglycosylase SLT domain protein</fullName>
    </submittedName>
</protein>
<organism evidence="3 4">
    <name type="scientific">Nonomuraea coxensis DSM 45129</name>
    <dbReference type="NCBI Taxonomy" id="1122611"/>
    <lineage>
        <taxon>Bacteria</taxon>
        <taxon>Bacillati</taxon>
        <taxon>Actinomycetota</taxon>
        <taxon>Actinomycetes</taxon>
        <taxon>Streptosporangiales</taxon>
        <taxon>Streptosporangiaceae</taxon>
        <taxon>Nonomuraea</taxon>
    </lineage>
</organism>
<dbReference type="PANTHER" id="PTHR21523">
    <property type="match status" value="1"/>
</dbReference>
<name>A0ABX8TVG5_9ACTN</name>